<dbReference type="OrthoDB" id="9804312at2"/>
<dbReference type="PANTHER" id="PTHR43464">
    <property type="entry name" value="METHYLTRANSFERASE"/>
    <property type="match status" value="1"/>
</dbReference>
<gene>
    <name evidence="5" type="ORF">D7M11_29390</name>
</gene>
<evidence type="ECO:0000259" key="4">
    <source>
        <dbReference type="Pfam" id="PF13649"/>
    </source>
</evidence>
<evidence type="ECO:0000313" key="6">
    <source>
        <dbReference type="Proteomes" id="UP000282311"/>
    </source>
</evidence>
<evidence type="ECO:0000256" key="2">
    <source>
        <dbReference type="ARBA" id="ARBA00022679"/>
    </source>
</evidence>
<keyword evidence="6" id="KW-1185">Reference proteome</keyword>
<evidence type="ECO:0000256" key="3">
    <source>
        <dbReference type="ARBA" id="ARBA00022691"/>
    </source>
</evidence>
<accession>A0A3B0BG63</accession>
<dbReference type="Proteomes" id="UP000282311">
    <property type="component" value="Unassembled WGS sequence"/>
</dbReference>
<dbReference type="CDD" id="cd02440">
    <property type="entry name" value="AdoMet_MTases"/>
    <property type="match status" value="1"/>
</dbReference>
<dbReference type="InterPro" id="IPR041698">
    <property type="entry name" value="Methyltransf_25"/>
</dbReference>
<dbReference type="GO" id="GO:0032259">
    <property type="term" value="P:methylation"/>
    <property type="evidence" value="ECO:0007669"/>
    <property type="project" value="UniProtKB-KW"/>
</dbReference>
<reference evidence="5 6" key="1">
    <citation type="journal article" date="2007" name="Int. J. Syst. Evol. Microbiol.">
        <title>Paenibacillus ginsengarvi sp. nov., isolated from soil from ginseng cultivation.</title>
        <authorList>
            <person name="Yoon M.H."/>
            <person name="Ten L.N."/>
            <person name="Im W.T."/>
        </authorList>
    </citation>
    <scope>NUCLEOTIDE SEQUENCE [LARGE SCALE GENOMIC DNA]</scope>
    <source>
        <strain evidence="5 6">KCTC 13059</strain>
    </source>
</reference>
<evidence type="ECO:0000313" key="5">
    <source>
        <dbReference type="EMBL" id="RKN71278.1"/>
    </source>
</evidence>
<dbReference type="Pfam" id="PF13649">
    <property type="entry name" value="Methyltransf_25"/>
    <property type="match status" value="1"/>
</dbReference>
<comment type="caution">
    <text evidence="5">The sequence shown here is derived from an EMBL/GenBank/DDBJ whole genome shotgun (WGS) entry which is preliminary data.</text>
</comment>
<sequence length="236" mass="27052">MSQNRIDRIRESEKLYHDNCYENHTLFQEGSWLHKPVKAVLDVFELLERRDDLRLLDLGCGVGRNSIPLARKLAGTKGKIVCVDLLESAIRHLDKYGREYGVPDHLDLVAANVADFPIAPNEYDFVFSISTLEHLDSKMVFERTIRRMIEGTRSSGVHCLLLNSNVKEIVKETGEELDPMFELVFDTEELLQALSTLYEGWNVLLRKVKPFAVEINRDGKPVILKSEVVTWAAQKR</sequence>
<organism evidence="5 6">
    <name type="scientific">Paenibacillus ginsengarvi</name>
    <dbReference type="NCBI Taxonomy" id="400777"/>
    <lineage>
        <taxon>Bacteria</taxon>
        <taxon>Bacillati</taxon>
        <taxon>Bacillota</taxon>
        <taxon>Bacilli</taxon>
        <taxon>Bacillales</taxon>
        <taxon>Paenibacillaceae</taxon>
        <taxon>Paenibacillus</taxon>
    </lineage>
</organism>
<evidence type="ECO:0000256" key="1">
    <source>
        <dbReference type="ARBA" id="ARBA00022603"/>
    </source>
</evidence>
<name>A0A3B0BG63_9BACL</name>
<dbReference type="InterPro" id="IPR029063">
    <property type="entry name" value="SAM-dependent_MTases_sf"/>
</dbReference>
<feature type="domain" description="Methyltransferase" evidence="4">
    <location>
        <begin position="56"/>
        <end position="148"/>
    </location>
</feature>
<dbReference type="Gene3D" id="3.40.50.150">
    <property type="entry name" value="Vaccinia Virus protein VP39"/>
    <property type="match status" value="1"/>
</dbReference>
<dbReference type="EMBL" id="RBAH01000029">
    <property type="protein sequence ID" value="RKN71278.1"/>
    <property type="molecule type" value="Genomic_DNA"/>
</dbReference>
<keyword evidence="3" id="KW-0949">S-adenosyl-L-methionine</keyword>
<keyword evidence="1 5" id="KW-0489">Methyltransferase</keyword>
<proteinExistence type="predicted"/>
<dbReference type="PANTHER" id="PTHR43464:SF19">
    <property type="entry name" value="UBIQUINONE BIOSYNTHESIS O-METHYLTRANSFERASE, MITOCHONDRIAL"/>
    <property type="match status" value="1"/>
</dbReference>
<keyword evidence="2 5" id="KW-0808">Transferase</keyword>
<dbReference type="SUPFAM" id="SSF53335">
    <property type="entry name" value="S-adenosyl-L-methionine-dependent methyltransferases"/>
    <property type="match status" value="1"/>
</dbReference>
<protein>
    <submittedName>
        <fullName evidence="5">Class I SAM-dependent methyltransferase</fullName>
    </submittedName>
</protein>
<dbReference type="AlphaFoldDB" id="A0A3B0BG63"/>
<dbReference type="GO" id="GO:0008168">
    <property type="term" value="F:methyltransferase activity"/>
    <property type="evidence" value="ECO:0007669"/>
    <property type="project" value="UniProtKB-KW"/>
</dbReference>